<dbReference type="InterPro" id="IPR016181">
    <property type="entry name" value="Acyl_CoA_acyltransferase"/>
</dbReference>
<dbReference type="Proteomes" id="UP000598146">
    <property type="component" value="Unassembled WGS sequence"/>
</dbReference>
<name>A0A931CHK6_9ACTN</name>
<evidence type="ECO:0000259" key="3">
    <source>
        <dbReference type="PROSITE" id="PS51186"/>
    </source>
</evidence>
<accession>A0A931CHK6</accession>
<keyword evidence="1" id="KW-0808">Transferase</keyword>
<dbReference type="InterPro" id="IPR000182">
    <property type="entry name" value="GNAT_dom"/>
</dbReference>
<dbReference type="SUPFAM" id="SSF55729">
    <property type="entry name" value="Acyl-CoA N-acyltransferases (Nat)"/>
    <property type="match status" value="1"/>
</dbReference>
<dbReference type="PANTHER" id="PTHR43877">
    <property type="entry name" value="AMINOALKYLPHOSPHONATE N-ACETYLTRANSFERASE-RELATED-RELATED"/>
    <property type="match status" value="1"/>
</dbReference>
<dbReference type="GO" id="GO:0016747">
    <property type="term" value="F:acyltransferase activity, transferring groups other than amino-acyl groups"/>
    <property type="evidence" value="ECO:0007669"/>
    <property type="project" value="InterPro"/>
</dbReference>
<dbReference type="AlphaFoldDB" id="A0A931CHK6"/>
<proteinExistence type="predicted"/>
<dbReference type="PROSITE" id="PS51186">
    <property type="entry name" value="GNAT"/>
    <property type="match status" value="1"/>
</dbReference>
<sequence length="150" mass="16228">MLIESRPALDPELAALVTAQQRELAEAGTRAGNRIFEPHDDVAYLVGVVNGRAVACGAWQPLAEGVAELKRMYVRPAFRGRGLARQMIVAIEEEALAADRPVIRLETGTGLPAAIALYQSAGYRQIPPFGEYAGNPHSLCFEKRMGALVQ</sequence>
<evidence type="ECO:0000256" key="1">
    <source>
        <dbReference type="ARBA" id="ARBA00022679"/>
    </source>
</evidence>
<evidence type="ECO:0000313" key="4">
    <source>
        <dbReference type="EMBL" id="MBG0568759.1"/>
    </source>
</evidence>
<dbReference type="Pfam" id="PF00583">
    <property type="entry name" value="Acetyltransf_1"/>
    <property type="match status" value="1"/>
</dbReference>
<gene>
    <name evidence="4" type="ORF">I4J89_45835</name>
</gene>
<organism evidence="4 5">
    <name type="scientific">Actinoplanes aureus</name>
    <dbReference type="NCBI Taxonomy" id="2792083"/>
    <lineage>
        <taxon>Bacteria</taxon>
        <taxon>Bacillati</taxon>
        <taxon>Actinomycetota</taxon>
        <taxon>Actinomycetes</taxon>
        <taxon>Micromonosporales</taxon>
        <taxon>Micromonosporaceae</taxon>
        <taxon>Actinoplanes</taxon>
    </lineage>
</organism>
<protein>
    <submittedName>
        <fullName evidence="4">GNAT family N-acetyltransferase</fullName>
    </submittedName>
</protein>
<dbReference type="RefSeq" id="WP_196420528.1">
    <property type="nucleotide sequence ID" value="NZ_JADQTO010000044.1"/>
</dbReference>
<dbReference type="Gene3D" id="3.40.630.30">
    <property type="match status" value="1"/>
</dbReference>
<keyword evidence="5" id="KW-1185">Reference proteome</keyword>
<evidence type="ECO:0000313" key="5">
    <source>
        <dbReference type="Proteomes" id="UP000598146"/>
    </source>
</evidence>
<dbReference type="PANTHER" id="PTHR43877:SF2">
    <property type="entry name" value="AMINOALKYLPHOSPHONATE N-ACETYLTRANSFERASE-RELATED"/>
    <property type="match status" value="1"/>
</dbReference>
<dbReference type="EMBL" id="JADQTO010000044">
    <property type="protein sequence ID" value="MBG0568759.1"/>
    <property type="molecule type" value="Genomic_DNA"/>
</dbReference>
<comment type="caution">
    <text evidence="4">The sequence shown here is derived from an EMBL/GenBank/DDBJ whole genome shotgun (WGS) entry which is preliminary data.</text>
</comment>
<feature type="domain" description="N-acetyltransferase" evidence="3">
    <location>
        <begin position="3"/>
        <end position="146"/>
    </location>
</feature>
<dbReference type="CDD" id="cd04301">
    <property type="entry name" value="NAT_SF"/>
    <property type="match status" value="1"/>
</dbReference>
<keyword evidence="2" id="KW-0012">Acyltransferase</keyword>
<evidence type="ECO:0000256" key="2">
    <source>
        <dbReference type="ARBA" id="ARBA00023315"/>
    </source>
</evidence>
<reference evidence="4" key="1">
    <citation type="submission" date="2020-11" db="EMBL/GenBank/DDBJ databases">
        <title>Isolation and identification of active actinomycetes.</title>
        <authorList>
            <person name="Sun X."/>
        </authorList>
    </citation>
    <scope>NUCLEOTIDE SEQUENCE</scope>
    <source>
        <strain evidence="4">NEAU-A11</strain>
    </source>
</reference>
<dbReference type="InterPro" id="IPR050832">
    <property type="entry name" value="Bact_Acetyltransf"/>
</dbReference>